<reference evidence="1" key="1">
    <citation type="journal article" date="2014" name="Int. J. Syst. Evol. Microbiol.">
        <title>Complete genome sequence of Corynebacterium casei LMG S-19264T (=DSM 44701T), isolated from a smear-ripened cheese.</title>
        <authorList>
            <consortium name="US DOE Joint Genome Institute (JGI-PGF)"/>
            <person name="Walter F."/>
            <person name="Albersmeier A."/>
            <person name="Kalinowski J."/>
            <person name="Ruckert C."/>
        </authorList>
    </citation>
    <scope>NUCLEOTIDE SEQUENCE</scope>
    <source>
        <strain evidence="1">NBRC 101628</strain>
    </source>
</reference>
<gene>
    <name evidence="1" type="ORF">GCM10007895_06330</name>
</gene>
<evidence type="ECO:0000313" key="1">
    <source>
        <dbReference type="EMBL" id="GLP95327.1"/>
    </source>
</evidence>
<proteinExistence type="predicted"/>
<keyword evidence="2" id="KW-1185">Reference proteome</keyword>
<dbReference type="EMBL" id="BSNC01000002">
    <property type="protein sequence ID" value="GLP95327.1"/>
    <property type="molecule type" value="Genomic_DNA"/>
</dbReference>
<dbReference type="Proteomes" id="UP001161422">
    <property type="component" value="Unassembled WGS sequence"/>
</dbReference>
<sequence length="67" mass="7426">MGAQTTYICDRCGAKSHRIMESLKVSLYWGKLCAAGDHTPKNYTYCGQCLEHVTKVVRAAFKEAING</sequence>
<protein>
    <submittedName>
        <fullName evidence="1">Uncharacterized protein</fullName>
    </submittedName>
</protein>
<name>A0AA37RV09_9GAMM</name>
<comment type="caution">
    <text evidence="1">The sequence shown here is derived from an EMBL/GenBank/DDBJ whole genome shotgun (WGS) entry which is preliminary data.</text>
</comment>
<accession>A0AA37RV09</accession>
<organism evidence="1 2">
    <name type="scientific">Paraferrimonas sedimenticola</name>
    <dbReference type="NCBI Taxonomy" id="375674"/>
    <lineage>
        <taxon>Bacteria</taxon>
        <taxon>Pseudomonadati</taxon>
        <taxon>Pseudomonadota</taxon>
        <taxon>Gammaproteobacteria</taxon>
        <taxon>Alteromonadales</taxon>
        <taxon>Ferrimonadaceae</taxon>
        <taxon>Paraferrimonas</taxon>
    </lineage>
</organism>
<dbReference type="AlphaFoldDB" id="A0AA37RV09"/>
<evidence type="ECO:0000313" key="2">
    <source>
        <dbReference type="Proteomes" id="UP001161422"/>
    </source>
</evidence>
<reference evidence="1" key="2">
    <citation type="submission" date="2023-01" db="EMBL/GenBank/DDBJ databases">
        <title>Draft genome sequence of Paraferrimonas sedimenticola strain NBRC 101628.</title>
        <authorList>
            <person name="Sun Q."/>
            <person name="Mori K."/>
        </authorList>
    </citation>
    <scope>NUCLEOTIDE SEQUENCE</scope>
    <source>
        <strain evidence="1">NBRC 101628</strain>
    </source>
</reference>